<evidence type="ECO:0000313" key="4">
    <source>
        <dbReference type="EMBL" id="AUM11320.1"/>
    </source>
</evidence>
<dbReference type="GO" id="GO:0016491">
    <property type="term" value="F:oxidoreductase activity"/>
    <property type="evidence" value="ECO:0007669"/>
    <property type="project" value="UniProtKB-KW"/>
</dbReference>
<dbReference type="InterPro" id="IPR002347">
    <property type="entry name" value="SDR_fam"/>
</dbReference>
<sequence length="277" mass="29552">MTKTVLITGCSSGIGKQLSMAMLDKGYRVISTARSLEKIADLRAKGAITLALDVTVQASIDDALNQISAQGHCIDILVNNAGYGAMGPVAEMPSDELEKQFATNVFGPVYMVRACVPHMRQRGGLIVNIGSVSGILVTPFSGAYCATKAALHALSDAMRMELAPFNINVMTVMPGAIESEFGNSAESSLTRTLPEDSLYEWVRDGIQKRAQASQSNPTPTGQFVKALLKNIEAVKPKAEVAIGNGSTVLPLLARVLPTKLRDAILKRSFGLHQPPTR</sequence>
<name>A0A2K9LGF5_9GAMM</name>
<dbReference type="InterPro" id="IPR036291">
    <property type="entry name" value="NAD(P)-bd_dom_sf"/>
</dbReference>
<dbReference type="PANTHER" id="PTHR44169">
    <property type="entry name" value="NADPH-DEPENDENT 1-ACYLDIHYDROXYACETONE PHOSPHATE REDUCTASE"/>
    <property type="match status" value="1"/>
</dbReference>
<dbReference type="PANTHER" id="PTHR44169:SF6">
    <property type="entry name" value="NADPH-DEPENDENT 1-ACYLDIHYDROXYACETONE PHOSPHATE REDUCTASE"/>
    <property type="match status" value="1"/>
</dbReference>
<dbReference type="RefSeq" id="WP_101892660.1">
    <property type="nucleotide sequence ID" value="NZ_CP022684.1"/>
</dbReference>
<evidence type="ECO:0000313" key="5">
    <source>
        <dbReference type="Proteomes" id="UP000235116"/>
    </source>
</evidence>
<proteinExistence type="inferred from homology"/>
<dbReference type="Gene3D" id="3.40.50.720">
    <property type="entry name" value="NAD(P)-binding Rossmann-like Domain"/>
    <property type="match status" value="1"/>
</dbReference>
<dbReference type="KEGG" id="kak:Kalk_02250"/>
<dbReference type="Proteomes" id="UP000235116">
    <property type="component" value="Chromosome"/>
</dbReference>
<accession>A0A2K9LGF5</accession>
<reference evidence="5" key="1">
    <citation type="submission" date="2017-08" db="EMBL/GenBank/DDBJ databases">
        <title>Direct submision.</title>
        <authorList>
            <person name="Kim S.-J."/>
            <person name="Rhee S.-K."/>
        </authorList>
    </citation>
    <scope>NUCLEOTIDE SEQUENCE [LARGE SCALE GENOMIC DNA]</scope>
    <source>
        <strain evidence="5">GI5</strain>
    </source>
</reference>
<dbReference type="OrthoDB" id="9775296at2"/>
<dbReference type="PRINTS" id="PR00080">
    <property type="entry name" value="SDRFAMILY"/>
</dbReference>
<dbReference type="PRINTS" id="PR00081">
    <property type="entry name" value="GDHRDH"/>
</dbReference>
<keyword evidence="2" id="KW-0560">Oxidoreductase</keyword>
<dbReference type="EMBL" id="CP022684">
    <property type="protein sequence ID" value="AUM11320.1"/>
    <property type="molecule type" value="Genomic_DNA"/>
</dbReference>
<gene>
    <name evidence="4" type="ORF">Kalk_02250</name>
</gene>
<dbReference type="NCBIfam" id="NF004284">
    <property type="entry name" value="PRK05693.1"/>
    <property type="match status" value="1"/>
</dbReference>
<dbReference type="SUPFAM" id="SSF51735">
    <property type="entry name" value="NAD(P)-binding Rossmann-fold domains"/>
    <property type="match status" value="1"/>
</dbReference>
<protein>
    <submittedName>
        <fullName evidence="4">Short-chain dehydrogenase</fullName>
    </submittedName>
</protein>
<dbReference type="CDD" id="cd05374">
    <property type="entry name" value="17beta-HSD-like_SDR_c"/>
    <property type="match status" value="1"/>
</dbReference>
<dbReference type="FunFam" id="3.40.50.720:FF:000261">
    <property type="entry name" value="NADPH-dependent 1-acyldihydroxyacetone phosphate reductase"/>
    <property type="match status" value="1"/>
</dbReference>
<evidence type="ECO:0000256" key="2">
    <source>
        <dbReference type="ARBA" id="ARBA00023002"/>
    </source>
</evidence>
<organism evidence="4 5">
    <name type="scientific">Ketobacter alkanivorans</name>
    <dbReference type="NCBI Taxonomy" id="1917421"/>
    <lineage>
        <taxon>Bacteria</taxon>
        <taxon>Pseudomonadati</taxon>
        <taxon>Pseudomonadota</taxon>
        <taxon>Gammaproteobacteria</taxon>
        <taxon>Pseudomonadales</taxon>
        <taxon>Ketobacteraceae</taxon>
        <taxon>Ketobacter</taxon>
    </lineage>
</organism>
<evidence type="ECO:0000256" key="1">
    <source>
        <dbReference type="ARBA" id="ARBA00006484"/>
    </source>
</evidence>
<dbReference type="PROSITE" id="PS00061">
    <property type="entry name" value="ADH_SHORT"/>
    <property type="match status" value="1"/>
</dbReference>
<dbReference type="AlphaFoldDB" id="A0A2K9LGF5"/>
<keyword evidence="5" id="KW-1185">Reference proteome</keyword>
<comment type="similarity">
    <text evidence="1 3">Belongs to the short-chain dehydrogenases/reductases (SDR) family.</text>
</comment>
<evidence type="ECO:0000256" key="3">
    <source>
        <dbReference type="RuleBase" id="RU000363"/>
    </source>
</evidence>
<dbReference type="InterPro" id="IPR020904">
    <property type="entry name" value="Sc_DH/Rdtase_CS"/>
</dbReference>
<dbReference type="Pfam" id="PF00106">
    <property type="entry name" value="adh_short"/>
    <property type="match status" value="1"/>
</dbReference>